<comment type="caution">
    <text evidence="2">The sequence shown here is derived from an EMBL/GenBank/DDBJ whole genome shotgun (WGS) entry which is preliminary data.</text>
</comment>
<evidence type="ECO:0008006" key="4">
    <source>
        <dbReference type="Google" id="ProtNLM"/>
    </source>
</evidence>
<reference evidence="2 3" key="1">
    <citation type="submission" date="2019-10" db="EMBL/GenBank/DDBJ databases">
        <title>Assembly and Annotation for the nematode Trichostrongylus colubriformis.</title>
        <authorList>
            <person name="Martin J."/>
        </authorList>
    </citation>
    <scope>NUCLEOTIDE SEQUENCE [LARGE SCALE GENOMIC DNA]</scope>
    <source>
        <strain evidence="2">G859</strain>
        <tissue evidence="2">Whole worm</tissue>
    </source>
</reference>
<evidence type="ECO:0000313" key="3">
    <source>
        <dbReference type="Proteomes" id="UP001331761"/>
    </source>
</evidence>
<feature type="signal peptide" evidence="1">
    <location>
        <begin position="1"/>
        <end position="16"/>
    </location>
</feature>
<accession>A0AAN8FJX8</accession>
<sequence length="142" mass="15409">MSPLLLIALLSNTVLCADIVEGMVRNVLLSIRGVGEKVLSNIAIPTSEDLVNTPVIGFQVDDKSAYALKSFGEFLNTCPPALPPPSLTGTWTVAYASKKWLQTTMIDLDDVINLLANNQNVPRTRPLSTIFRAELPVSCLKL</sequence>
<protein>
    <recommendedName>
        <fullName evidence="4">Secreted protein</fullName>
    </recommendedName>
</protein>
<keyword evidence="3" id="KW-1185">Reference proteome</keyword>
<organism evidence="2 3">
    <name type="scientific">Trichostrongylus colubriformis</name>
    <name type="common">Black scour worm</name>
    <dbReference type="NCBI Taxonomy" id="6319"/>
    <lineage>
        <taxon>Eukaryota</taxon>
        <taxon>Metazoa</taxon>
        <taxon>Ecdysozoa</taxon>
        <taxon>Nematoda</taxon>
        <taxon>Chromadorea</taxon>
        <taxon>Rhabditida</taxon>
        <taxon>Rhabditina</taxon>
        <taxon>Rhabditomorpha</taxon>
        <taxon>Strongyloidea</taxon>
        <taxon>Trichostrongylidae</taxon>
        <taxon>Trichostrongylus</taxon>
    </lineage>
</organism>
<evidence type="ECO:0000313" key="2">
    <source>
        <dbReference type="EMBL" id="KAK5965423.1"/>
    </source>
</evidence>
<dbReference type="EMBL" id="WIXE01024642">
    <property type="protein sequence ID" value="KAK5965423.1"/>
    <property type="molecule type" value="Genomic_DNA"/>
</dbReference>
<gene>
    <name evidence="2" type="ORF">GCK32_014816</name>
</gene>
<dbReference type="AlphaFoldDB" id="A0AAN8FJX8"/>
<dbReference type="Proteomes" id="UP001331761">
    <property type="component" value="Unassembled WGS sequence"/>
</dbReference>
<feature type="non-terminal residue" evidence="2">
    <location>
        <position position="142"/>
    </location>
</feature>
<feature type="chain" id="PRO_5042995144" description="Secreted protein" evidence="1">
    <location>
        <begin position="17"/>
        <end position="142"/>
    </location>
</feature>
<name>A0AAN8FJX8_TRICO</name>
<keyword evidence="1" id="KW-0732">Signal</keyword>
<proteinExistence type="predicted"/>
<evidence type="ECO:0000256" key="1">
    <source>
        <dbReference type="SAM" id="SignalP"/>
    </source>
</evidence>